<dbReference type="CDD" id="cd06768">
    <property type="entry name" value="PDZ_NHERF-like"/>
    <property type="match status" value="1"/>
</dbReference>
<feature type="compositionally biased region" description="Basic and acidic residues" evidence="2">
    <location>
        <begin position="193"/>
        <end position="203"/>
    </location>
</feature>
<dbReference type="InterPro" id="IPR051067">
    <property type="entry name" value="NHER"/>
</dbReference>
<dbReference type="PROSITE" id="PS50106">
    <property type="entry name" value="PDZ"/>
    <property type="match status" value="1"/>
</dbReference>
<name>A0AAD9KGP6_RIDPI</name>
<evidence type="ECO:0000313" key="4">
    <source>
        <dbReference type="EMBL" id="KAK2170822.1"/>
    </source>
</evidence>
<feature type="domain" description="PDZ" evidence="3">
    <location>
        <begin position="49"/>
        <end position="129"/>
    </location>
</feature>
<dbReference type="InterPro" id="IPR036034">
    <property type="entry name" value="PDZ_sf"/>
</dbReference>
<gene>
    <name evidence="4" type="ORF">NP493_1137g00025</name>
</gene>
<dbReference type="Gene3D" id="2.30.42.10">
    <property type="match status" value="1"/>
</dbReference>
<dbReference type="SMART" id="SM00228">
    <property type="entry name" value="PDZ"/>
    <property type="match status" value="1"/>
</dbReference>
<dbReference type="Pfam" id="PF00595">
    <property type="entry name" value="PDZ"/>
    <property type="match status" value="1"/>
</dbReference>
<sequence length="399" mass="44385">MYGGRQRKTDTTRPMLANVVFLGAILMSHVSWSAVNQTPDDALQVRLCHLSISPDFNGYGFNLHSEKGKAGQFIGTIDPGSPAEAAGLREGDRIFEVNDMPINNDEHKQVVQKIKLNPNTTKLLVADADTTRWYRQKNIPISHTMPNIKMLGAVSSEQLIENDVVTEAEVNHSSSTNQVNEVEVNSNEAPEPVEDKPEERVNEVEVNSNEAPEPVQDKSEERVNEVEVNSNEAPEPVEDQPEERVNEVEVNSNEAPELVEDKPEERMNGDVHVENAPQDEVDTAERVEDVAPVENNYTEEEEEVRSEEETAPASLEPEPEPQPQVVTESFPEPASPTSSHESYNETKEPAPVGSGPPKEELYSMSVKEARARLGGRKKRNEVKQSGMSSKAKYDLFQKL</sequence>
<dbReference type="InterPro" id="IPR001478">
    <property type="entry name" value="PDZ"/>
</dbReference>
<evidence type="ECO:0000313" key="5">
    <source>
        <dbReference type="Proteomes" id="UP001209878"/>
    </source>
</evidence>
<evidence type="ECO:0000256" key="1">
    <source>
        <dbReference type="ARBA" id="ARBA00022737"/>
    </source>
</evidence>
<dbReference type="PANTHER" id="PTHR14191">
    <property type="entry name" value="PDZ DOMAIN CONTAINING PROTEIN"/>
    <property type="match status" value="1"/>
</dbReference>
<feature type="region of interest" description="Disordered" evidence="2">
    <location>
        <begin position="168"/>
        <end position="399"/>
    </location>
</feature>
<dbReference type="Proteomes" id="UP001209878">
    <property type="component" value="Unassembled WGS sequence"/>
</dbReference>
<dbReference type="PANTHER" id="PTHR14191:SF3">
    <property type="entry name" value="NA(+)_H(+) EXCHANGE REGULATORY COFACTOR-LIKE PROTEIN NRFL-1"/>
    <property type="match status" value="1"/>
</dbReference>
<feature type="compositionally biased region" description="Basic and acidic residues" evidence="2">
    <location>
        <begin position="357"/>
        <end position="371"/>
    </location>
</feature>
<dbReference type="SUPFAM" id="SSF50156">
    <property type="entry name" value="PDZ domain-like"/>
    <property type="match status" value="1"/>
</dbReference>
<dbReference type="GO" id="GO:0043495">
    <property type="term" value="F:protein-membrane adaptor activity"/>
    <property type="evidence" value="ECO:0007669"/>
    <property type="project" value="TreeGrafter"/>
</dbReference>
<dbReference type="GO" id="GO:0016324">
    <property type="term" value="C:apical plasma membrane"/>
    <property type="evidence" value="ECO:0007669"/>
    <property type="project" value="TreeGrafter"/>
</dbReference>
<feature type="compositionally biased region" description="Low complexity" evidence="2">
    <location>
        <begin position="204"/>
        <end position="214"/>
    </location>
</feature>
<feature type="compositionally biased region" description="Basic and acidic residues" evidence="2">
    <location>
        <begin position="215"/>
        <end position="225"/>
    </location>
</feature>
<dbReference type="EMBL" id="JAODUO010001136">
    <property type="protein sequence ID" value="KAK2170822.1"/>
    <property type="molecule type" value="Genomic_DNA"/>
</dbReference>
<feature type="compositionally biased region" description="Basic and acidic residues" evidence="2">
    <location>
        <begin position="259"/>
        <end position="273"/>
    </location>
</feature>
<keyword evidence="1" id="KW-0677">Repeat</keyword>
<protein>
    <recommendedName>
        <fullName evidence="3">PDZ domain-containing protein</fullName>
    </recommendedName>
</protein>
<accession>A0AAD9KGP6</accession>
<feature type="compositionally biased region" description="Low complexity" evidence="2">
    <location>
        <begin position="173"/>
        <end position="190"/>
    </location>
</feature>
<dbReference type="AlphaFoldDB" id="A0AAD9KGP6"/>
<organism evidence="4 5">
    <name type="scientific">Ridgeia piscesae</name>
    <name type="common">Tubeworm</name>
    <dbReference type="NCBI Taxonomy" id="27915"/>
    <lineage>
        <taxon>Eukaryota</taxon>
        <taxon>Metazoa</taxon>
        <taxon>Spiralia</taxon>
        <taxon>Lophotrochozoa</taxon>
        <taxon>Annelida</taxon>
        <taxon>Polychaeta</taxon>
        <taxon>Sedentaria</taxon>
        <taxon>Canalipalpata</taxon>
        <taxon>Sabellida</taxon>
        <taxon>Siboglinidae</taxon>
        <taxon>Ridgeia</taxon>
    </lineage>
</organism>
<evidence type="ECO:0000256" key="2">
    <source>
        <dbReference type="SAM" id="MobiDB-lite"/>
    </source>
</evidence>
<feature type="compositionally biased region" description="Acidic residues" evidence="2">
    <location>
        <begin position="297"/>
        <end position="310"/>
    </location>
</feature>
<reference evidence="4" key="1">
    <citation type="journal article" date="2023" name="Mol. Biol. Evol.">
        <title>Third-Generation Sequencing Reveals the Adaptive Role of the Epigenome in Three Deep-Sea Polychaetes.</title>
        <authorList>
            <person name="Perez M."/>
            <person name="Aroh O."/>
            <person name="Sun Y."/>
            <person name="Lan Y."/>
            <person name="Juniper S.K."/>
            <person name="Young C.R."/>
            <person name="Angers B."/>
            <person name="Qian P.Y."/>
        </authorList>
    </citation>
    <scope>NUCLEOTIDE SEQUENCE</scope>
    <source>
        <strain evidence="4">R07B-5</strain>
    </source>
</reference>
<comment type="caution">
    <text evidence="4">The sequence shown here is derived from an EMBL/GenBank/DDBJ whole genome shotgun (WGS) entry which is preliminary data.</text>
</comment>
<evidence type="ECO:0000259" key="3">
    <source>
        <dbReference type="PROSITE" id="PS50106"/>
    </source>
</evidence>
<keyword evidence="5" id="KW-1185">Reference proteome</keyword>
<dbReference type="GO" id="GO:0072659">
    <property type="term" value="P:protein localization to plasma membrane"/>
    <property type="evidence" value="ECO:0007669"/>
    <property type="project" value="TreeGrafter"/>
</dbReference>
<proteinExistence type="predicted"/>